<sequence length="299" mass="35254">MDSVPKLFIESVCALVSNESLEAFKGCRSAVWRKKAKEIWRKTRKMLIDVNVLEESNPPAYRYVIAGRCSLDDLRRERYTRIIMYIGSEDQDTKKSTNIDGLKPLFAYVSTRHVEELNMSSVHRFDSLFQNFFPLSVNSIIIWRCTFGANSAFPQWLRRTLRMNSLQELNIIEWLRRTLRSNPLQELNIKRTTVEGRKEDVEEDLIHQSLMHGKHLKICMDSNHNFTNLDSTFLGRVLELWKNSEKPLPRQIRYHFPCYYREEQIRHYLNDVEGKTLVHKSGSGTMSWTYNPLELTFTP</sequence>
<organism evidence="1 2">
    <name type="scientific">Steinernema glaseri</name>
    <dbReference type="NCBI Taxonomy" id="37863"/>
    <lineage>
        <taxon>Eukaryota</taxon>
        <taxon>Metazoa</taxon>
        <taxon>Ecdysozoa</taxon>
        <taxon>Nematoda</taxon>
        <taxon>Chromadorea</taxon>
        <taxon>Rhabditida</taxon>
        <taxon>Tylenchina</taxon>
        <taxon>Panagrolaimomorpha</taxon>
        <taxon>Strongyloidoidea</taxon>
        <taxon>Steinernematidae</taxon>
        <taxon>Steinernema</taxon>
    </lineage>
</organism>
<keyword evidence="1" id="KW-1185">Reference proteome</keyword>
<accession>A0A1I7YYM3</accession>
<proteinExistence type="predicted"/>
<dbReference type="WBParaSite" id="L893_g21015.t1">
    <property type="protein sequence ID" value="L893_g21015.t1"/>
    <property type="gene ID" value="L893_g21015"/>
</dbReference>
<dbReference type="AlphaFoldDB" id="A0A1I7YYM3"/>
<evidence type="ECO:0000313" key="2">
    <source>
        <dbReference type="WBParaSite" id="L893_g21015.t1"/>
    </source>
</evidence>
<name>A0A1I7YYM3_9BILA</name>
<evidence type="ECO:0000313" key="1">
    <source>
        <dbReference type="Proteomes" id="UP000095287"/>
    </source>
</evidence>
<dbReference type="Proteomes" id="UP000095287">
    <property type="component" value="Unplaced"/>
</dbReference>
<reference evidence="2" key="1">
    <citation type="submission" date="2016-11" db="UniProtKB">
        <authorList>
            <consortium name="WormBaseParasite"/>
        </authorList>
    </citation>
    <scope>IDENTIFICATION</scope>
</reference>
<protein>
    <submittedName>
        <fullName evidence="2">F-box domain-containing protein</fullName>
    </submittedName>
</protein>